<feature type="domain" description="Protein kinase" evidence="8">
    <location>
        <begin position="6"/>
        <end position="60"/>
    </location>
</feature>
<evidence type="ECO:0000313" key="10">
    <source>
        <dbReference type="Proteomes" id="UP001460270"/>
    </source>
</evidence>
<dbReference type="GO" id="GO:0005524">
    <property type="term" value="F:ATP binding"/>
    <property type="evidence" value="ECO:0007669"/>
    <property type="project" value="UniProtKB-KW"/>
</dbReference>
<evidence type="ECO:0000256" key="1">
    <source>
        <dbReference type="ARBA" id="ARBA00006692"/>
    </source>
</evidence>
<dbReference type="InterPro" id="IPR000719">
    <property type="entry name" value="Prot_kinase_dom"/>
</dbReference>
<gene>
    <name evidence="9" type="ORF">WMY93_031153</name>
</gene>
<protein>
    <recommendedName>
        <fullName evidence="8">Protein kinase domain-containing protein</fullName>
    </recommendedName>
</protein>
<sequence length="118" mass="13244">METSVWQILNQKCYEVPLTRAHLYPWPSVSHQAKDFISALLCVDPSSRLTADQALQHPWVSSEAPSSSCTNLHQPVSHNLRQRASRDSSRCPSTNSSGGRSSAKTRKQWRHKSTTIKS</sequence>
<name>A0AAW0MNA6_9GOBI</name>
<dbReference type="GO" id="GO:0004674">
    <property type="term" value="F:protein serine/threonine kinase activity"/>
    <property type="evidence" value="ECO:0007669"/>
    <property type="project" value="UniProtKB-KW"/>
</dbReference>
<dbReference type="AlphaFoldDB" id="A0AAW0MNA6"/>
<dbReference type="Proteomes" id="UP001460270">
    <property type="component" value="Unassembled WGS sequence"/>
</dbReference>
<keyword evidence="6" id="KW-0067">ATP-binding</keyword>
<dbReference type="PANTHER" id="PTHR24349">
    <property type="entry name" value="SERINE/THREONINE-PROTEIN KINASE"/>
    <property type="match status" value="1"/>
</dbReference>
<dbReference type="InterPro" id="IPR011009">
    <property type="entry name" value="Kinase-like_dom_sf"/>
</dbReference>
<dbReference type="Pfam" id="PF00069">
    <property type="entry name" value="Pkinase"/>
    <property type="match status" value="1"/>
</dbReference>
<evidence type="ECO:0000256" key="3">
    <source>
        <dbReference type="ARBA" id="ARBA00022679"/>
    </source>
</evidence>
<feature type="region of interest" description="Disordered" evidence="7">
    <location>
        <begin position="60"/>
        <end position="118"/>
    </location>
</feature>
<organism evidence="9 10">
    <name type="scientific">Mugilogobius chulae</name>
    <name type="common">yellowstripe goby</name>
    <dbReference type="NCBI Taxonomy" id="88201"/>
    <lineage>
        <taxon>Eukaryota</taxon>
        <taxon>Metazoa</taxon>
        <taxon>Chordata</taxon>
        <taxon>Craniata</taxon>
        <taxon>Vertebrata</taxon>
        <taxon>Euteleostomi</taxon>
        <taxon>Actinopterygii</taxon>
        <taxon>Neopterygii</taxon>
        <taxon>Teleostei</taxon>
        <taxon>Neoteleostei</taxon>
        <taxon>Acanthomorphata</taxon>
        <taxon>Gobiaria</taxon>
        <taxon>Gobiiformes</taxon>
        <taxon>Gobioidei</taxon>
        <taxon>Gobiidae</taxon>
        <taxon>Gobionellinae</taxon>
        <taxon>Mugilogobius</taxon>
    </lineage>
</organism>
<dbReference type="SUPFAM" id="SSF56112">
    <property type="entry name" value="Protein kinase-like (PK-like)"/>
    <property type="match status" value="1"/>
</dbReference>
<evidence type="ECO:0000256" key="4">
    <source>
        <dbReference type="ARBA" id="ARBA00022741"/>
    </source>
</evidence>
<feature type="compositionally biased region" description="Polar residues" evidence="7">
    <location>
        <begin position="63"/>
        <end position="79"/>
    </location>
</feature>
<evidence type="ECO:0000259" key="8">
    <source>
        <dbReference type="Pfam" id="PF00069"/>
    </source>
</evidence>
<comment type="similarity">
    <text evidence="1">Belongs to the protein kinase superfamily. CAMK Ser/Thr protein kinase family.</text>
</comment>
<keyword evidence="10" id="KW-1185">Reference proteome</keyword>
<evidence type="ECO:0000256" key="7">
    <source>
        <dbReference type="SAM" id="MobiDB-lite"/>
    </source>
</evidence>
<proteinExistence type="inferred from homology"/>
<feature type="compositionally biased region" description="Polar residues" evidence="7">
    <location>
        <begin position="90"/>
        <end position="102"/>
    </location>
</feature>
<dbReference type="InterPro" id="IPR050205">
    <property type="entry name" value="CDPK_Ser/Thr_kinases"/>
</dbReference>
<keyword evidence="2" id="KW-0723">Serine/threonine-protein kinase</keyword>
<dbReference type="EMBL" id="JBBPFD010000552">
    <property type="protein sequence ID" value="KAK7878244.1"/>
    <property type="molecule type" value="Genomic_DNA"/>
</dbReference>
<keyword evidence="4" id="KW-0547">Nucleotide-binding</keyword>
<keyword evidence="3" id="KW-0808">Transferase</keyword>
<evidence type="ECO:0000256" key="6">
    <source>
        <dbReference type="ARBA" id="ARBA00022840"/>
    </source>
</evidence>
<evidence type="ECO:0000256" key="5">
    <source>
        <dbReference type="ARBA" id="ARBA00022777"/>
    </source>
</evidence>
<reference evidence="10" key="1">
    <citation type="submission" date="2024-04" db="EMBL/GenBank/DDBJ databases">
        <title>Salinicola lusitanus LLJ914,a marine bacterium isolated from the Okinawa Trough.</title>
        <authorList>
            <person name="Li J."/>
        </authorList>
    </citation>
    <scope>NUCLEOTIDE SEQUENCE [LARGE SCALE GENOMIC DNA]</scope>
</reference>
<dbReference type="Gene3D" id="1.10.510.10">
    <property type="entry name" value="Transferase(Phosphotransferase) domain 1"/>
    <property type="match status" value="1"/>
</dbReference>
<accession>A0AAW0MNA6</accession>
<feature type="compositionally biased region" description="Basic residues" evidence="7">
    <location>
        <begin position="103"/>
        <end position="118"/>
    </location>
</feature>
<keyword evidence="5" id="KW-0418">Kinase</keyword>
<comment type="caution">
    <text evidence="9">The sequence shown here is derived from an EMBL/GenBank/DDBJ whole genome shotgun (WGS) entry which is preliminary data.</text>
</comment>
<evidence type="ECO:0000256" key="2">
    <source>
        <dbReference type="ARBA" id="ARBA00022527"/>
    </source>
</evidence>
<evidence type="ECO:0000313" key="9">
    <source>
        <dbReference type="EMBL" id="KAK7878244.1"/>
    </source>
</evidence>